<name>A0A7J6MGZ4_PERCH</name>
<dbReference type="Pfam" id="PF00240">
    <property type="entry name" value="ubiquitin"/>
    <property type="match status" value="1"/>
</dbReference>
<evidence type="ECO:0000259" key="7">
    <source>
        <dbReference type="PROSITE" id="PS50053"/>
    </source>
</evidence>
<dbReference type="GO" id="GO:0005840">
    <property type="term" value="C:ribosome"/>
    <property type="evidence" value="ECO:0007669"/>
    <property type="project" value="UniProtKB-KW"/>
</dbReference>
<protein>
    <recommendedName>
        <fullName evidence="7">Ubiquitin-like domain-containing protein</fullName>
    </recommendedName>
</protein>
<keyword evidence="9" id="KW-1185">Reference proteome</keyword>
<dbReference type="PRINTS" id="PR00348">
    <property type="entry name" value="UBIQUITIN"/>
</dbReference>
<dbReference type="GO" id="GO:0003735">
    <property type="term" value="F:structural constituent of ribosome"/>
    <property type="evidence" value="ECO:0007669"/>
    <property type="project" value="InterPro"/>
</dbReference>
<evidence type="ECO:0000256" key="2">
    <source>
        <dbReference type="ARBA" id="ARBA00009891"/>
    </source>
</evidence>
<sequence>MILALVVQSFVKRARLIRYGPIDTYRMKKPSTTMQVFVRSLTGNTVAVNGATTVADVKARVQAAEGIPVEDQRILFAGAALEDEVLLAHAGITDDSVLALNLDLLGGGKKRKKKTYTAPKKNKHKHKNVKLATLKFYKVDADNKVQRLRKQCPNSSCGAGVFMANHFNRYYCGKCSMTYLIKGEDEE</sequence>
<dbReference type="SMART" id="SM01402">
    <property type="entry name" value="Ribosomal_S27"/>
    <property type="match status" value="1"/>
</dbReference>
<evidence type="ECO:0000256" key="5">
    <source>
        <dbReference type="ARBA" id="ARBA00022980"/>
    </source>
</evidence>
<keyword evidence="5" id="KW-0689">Ribosomal protein</keyword>
<dbReference type="InterPro" id="IPR038582">
    <property type="entry name" value="Ribosomal_eS31_euk-type_sf"/>
</dbReference>
<dbReference type="InterPro" id="IPR002906">
    <property type="entry name" value="Ribosomal_eS31"/>
</dbReference>
<keyword evidence="6" id="KW-0687">Ribonucleoprotein</keyword>
<dbReference type="InterPro" id="IPR029071">
    <property type="entry name" value="Ubiquitin-like_domsf"/>
</dbReference>
<feature type="domain" description="Ubiquitin-like" evidence="7">
    <location>
        <begin position="34"/>
        <end position="107"/>
    </location>
</feature>
<dbReference type="PROSITE" id="PS50053">
    <property type="entry name" value="UBIQUITIN_2"/>
    <property type="match status" value="1"/>
</dbReference>
<dbReference type="SMART" id="SM00213">
    <property type="entry name" value="UBQ"/>
    <property type="match status" value="1"/>
</dbReference>
<dbReference type="EMBL" id="JAAPAO010000146">
    <property type="protein sequence ID" value="KAF4670813.1"/>
    <property type="molecule type" value="Genomic_DNA"/>
</dbReference>
<dbReference type="SUPFAM" id="SSF57829">
    <property type="entry name" value="Zn-binding ribosomal proteins"/>
    <property type="match status" value="1"/>
</dbReference>
<dbReference type="Proteomes" id="UP000591131">
    <property type="component" value="Unassembled WGS sequence"/>
</dbReference>
<evidence type="ECO:0000256" key="3">
    <source>
        <dbReference type="ARBA" id="ARBA00022499"/>
    </source>
</evidence>
<dbReference type="InterPro" id="IPR019954">
    <property type="entry name" value="Ubiquitin_CS"/>
</dbReference>
<dbReference type="InterPro" id="IPR019956">
    <property type="entry name" value="Ubiquitin_dom"/>
</dbReference>
<evidence type="ECO:0000256" key="1">
    <source>
        <dbReference type="ARBA" id="ARBA00008373"/>
    </source>
</evidence>
<evidence type="ECO:0000256" key="4">
    <source>
        <dbReference type="ARBA" id="ARBA00022833"/>
    </source>
</evidence>
<comment type="similarity">
    <text evidence="2">In the C-terminal section; belongs to the eukaryotic ribosomal protein eS31 family.</text>
</comment>
<dbReference type="AlphaFoldDB" id="A0A7J6MGZ4"/>
<dbReference type="InterPro" id="IPR050158">
    <property type="entry name" value="Ubiquitin_ubiquitin-like"/>
</dbReference>
<evidence type="ECO:0000313" key="9">
    <source>
        <dbReference type="Proteomes" id="UP000591131"/>
    </source>
</evidence>
<dbReference type="PANTHER" id="PTHR10666">
    <property type="entry name" value="UBIQUITIN"/>
    <property type="match status" value="1"/>
</dbReference>
<accession>A0A7J6MGZ4</accession>
<dbReference type="GO" id="GO:1990904">
    <property type="term" value="C:ribonucleoprotein complex"/>
    <property type="evidence" value="ECO:0007669"/>
    <property type="project" value="UniProtKB-KW"/>
</dbReference>
<dbReference type="OrthoDB" id="1649877at2759"/>
<dbReference type="SUPFAM" id="SSF54236">
    <property type="entry name" value="Ubiquitin-like"/>
    <property type="match status" value="1"/>
</dbReference>
<dbReference type="Gene3D" id="6.20.50.150">
    <property type="match status" value="1"/>
</dbReference>
<dbReference type="InterPro" id="IPR011332">
    <property type="entry name" value="Ribosomal_zn-bd"/>
</dbReference>
<dbReference type="GO" id="GO:0006412">
    <property type="term" value="P:translation"/>
    <property type="evidence" value="ECO:0007669"/>
    <property type="project" value="InterPro"/>
</dbReference>
<dbReference type="Pfam" id="PF01599">
    <property type="entry name" value="Ribosomal_S27"/>
    <property type="match status" value="1"/>
</dbReference>
<keyword evidence="4" id="KW-0862">Zinc</keyword>
<dbReference type="Gene3D" id="3.10.20.90">
    <property type="entry name" value="Phosphatidylinositol 3-kinase Catalytic Subunit, Chain A, domain 1"/>
    <property type="match status" value="1"/>
</dbReference>
<organism evidence="8 9">
    <name type="scientific">Perkinsus chesapeaki</name>
    <name type="common">Clam parasite</name>
    <name type="synonym">Perkinsus andrewsi</name>
    <dbReference type="NCBI Taxonomy" id="330153"/>
    <lineage>
        <taxon>Eukaryota</taxon>
        <taxon>Sar</taxon>
        <taxon>Alveolata</taxon>
        <taxon>Perkinsozoa</taxon>
        <taxon>Perkinsea</taxon>
        <taxon>Perkinsida</taxon>
        <taxon>Perkinsidae</taxon>
        <taxon>Perkinsus</taxon>
    </lineage>
</organism>
<reference evidence="8 9" key="1">
    <citation type="submission" date="2020-04" db="EMBL/GenBank/DDBJ databases">
        <title>Perkinsus chesapeaki whole genome sequence.</title>
        <authorList>
            <person name="Bogema D.R."/>
        </authorList>
    </citation>
    <scope>NUCLEOTIDE SEQUENCE [LARGE SCALE GENOMIC DNA]</scope>
    <source>
        <strain evidence="8">ATCC PRA-425</strain>
    </source>
</reference>
<evidence type="ECO:0000256" key="6">
    <source>
        <dbReference type="ARBA" id="ARBA00023274"/>
    </source>
</evidence>
<proteinExistence type="inferred from homology"/>
<comment type="caution">
    <text evidence="8">The sequence shown here is derived from an EMBL/GenBank/DDBJ whole genome shotgun (WGS) entry which is preliminary data.</text>
</comment>
<dbReference type="PROSITE" id="PS00299">
    <property type="entry name" value="UBIQUITIN_1"/>
    <property type="match status" value="1"/>
</dbReference>
<comment type="similarity">
    <text evidence="1">In the N-terminal section; belongs to the ubiquitin family.</text>
</comment>
<keyword evidence="3" id="KW-1017">Isopeptide bond</keyword>
<gene>
    <name evidence="8" type="ORF">FOL47_001820</name>
</gene>
<dbReference type="InterPro" id="IPR000626">
    <property type="entry name" value="Ubiquitin-like_dom"/>
</dbReference>
<evidence type="ECO:0000313" key="8">
    <source>
        <dbReference type="EMBL" id="KAF4670813.1"/>
    </source>
</evidence>